<protein>
    <submittedName>
        <fullName evidence="1">Uncharacterized protein</fullName>
    </submittedName>
</protein>
<keyword evidence="2" id="KW-1185">Reference proteome</keyword>
<accession>A0A084UDN7</accession>
<organism evidence="1 2">
    <name type="scientific">Nitratireductor basaltis</name>
    <dbReference type="NCBI Taxonomy" id="472175"/>
    <lineage>
        <taxon>Bacteria</taxon>
        <taxon>Pseudomonadati</taxon>
        <taxon>Pseudomonadota</taxon>
        <taxon>Alphaproteobacteria</taxon>
        <taxon>Hyphomicrobiales</taxon>
        <taxon>Phyllobacteriaceae</taxon>
        <taxon>Nitratireductor</taxon>
    </lineage>
</organism>
<evidence type="ECO:0000313" key="1">
    <source>
        <dbReference type="EMBL" id="KFB11073.1"/>
    </source>
</evidence>
<sequence>MSNINARARGIPRLIDNAATASQNASLIDDEVTREAITINVAAPFLRALAASEAREAGLIAKLEKAKGYLAEANCPRPCNDRPYGFSIGECVGAGECGCSDGRHLQEISDSEVGHE</sequence>
<evidence type="ECO:0000313" key="2">
    <source>
        <dbReference type="Proteomes" id="UP000053675"/>
    </source>
</evidence>
<dbReference type="AlphaFoldDB" id="A0A084UDN7"/>
<proteinExistence type="predicted"/>
<gene>
    <name evidence="1" type="ORF">EL18_02115</name>
</gene>
<name>A0A084UDN7_9HYPH</name>
<dbReference type="Proteomes" id="UP000053675">
    <property type="component" value="Unassembled WGS sequence"/>
</dbReference>
<dbReference type="STRING" id="472175.EL18_02115"/>
<dbReference type="EMBL" id="JMQM01000001">
    <property type="protein sequence ID" value="KFB11073.1"/>
    <property type="molecule type" value="Genomic_DNA"/>
</dbReference>
<reference evidence="1 2" key="1">
    <citation type="submission" date="2014-05" db="EMBL/GenBank/DDBJ databases">
        <title>Draft Genome Sequence of Nitratireductor basaltis Strain UMTGB225, A Marine Bacterium Isolated from Green Barrel Tunicate.</title>
        <authorList>
            <person name="Gan H.Y."/>
        </authorList>
    </citation>
    <scope>NUCLEOTIDE SEQUENCE [LARGE SCALE GENOMIC DNA]</scope>
    <source>
        <strain evidence="1 2">UMTGB225</strain>
    </source>
</reference>
<comment type="caution">
    <text evidence="1">The sequence shown here is derived from an EMBL/GenBank/DDBJ whole genome shotgun (WGS) entry which is preliminary data.</text>
</comment>